<organism evidence="7 8">
    <name type="scientific">Ciona intestinalis</name>
    <name type="common">Transparent sea squirt</name>
    <name type="synonym">Ascidia intestinalis</name>
    <dbReference type="NCBI Taxonomy" id="7719"/>
    <lineage>
        <taxon>Eukaryota</taxon>
        <taxon>Metazoa</taxon>
        <taxon>Chordata</taxon>
        <taxon>Tunicata</taxon>
        <taxon>Ascidiacea</taxon>
        <taxon>Phlebobranchia</taxon>
        <taxon>Cionidae</taxon>
        <taxon>Ciona</taxon>
    </lineage>
</organism>
<accession>F7AE45</accession>
<dbReference type="InterPro" id="IPR015943">
    <property type="entry name" value="WD40/YVTN_repeat-like_dom_sf"/>
</dbReference>
<evidence type="ECO:0000259" key="6">
    <source>
        <dbReference type="PROSITE" id="PS51698"/>
    </source>
</evidence>
<dbReference type="Gene3D" id="1.10.150.50">
    <property type="entry name" value="Transcription Factor, Ets-1"/>
    <property type="match status" value="1"/>
</dbReference>
<dbReference type="PANTHER" id="PTHR46573:SF1">
    <property type="entry name" value="WD REPEAT, SAM AND U-BOX DOMAIN-CONTAINING PROTEIN 1"/>
    <property type="match status" value="1"/>
</dbReference>
<reference evidence="7" key="4">
    <citation type="submission" date="2025-09" db="UniProtKB">
        <authorList>
            <consortium name="Ensembl"/>
        </authorList>
    </citation>
    <scope>IDENTIFICATION</scope>
</reference>
<dbReference type="SMART" id="SM00320">
    <property type="entry name" value="WD40"/>
    <property type="match status" value="7"/>
</dbReference>
<dbReference type="InterPro" id="IPR036322">
    <property type="entry name" value="WD40_repeat_dom_sf"/>
</dbReference>
<reference evidence="7" key="3">
    <citation type="submission" date="2025-08" db="UniProtKB">
        <authorList>
            <consortium name="Ensembl"/>
        </authorList>
    </citation>
    <scope>IDENTIFICATION</scope>
</reference>
<dbReference type="Pfam" id="PF04564">
    <property type="entry name" value="U-box"/>
    <property type="match status" value="1"/>
</dbReference>
<dbReference type="Pfam" id="PF00400">
    <property type="entry name" value="WD40"/>
    <property type="match status" value="7"/>
</dbReference>
<dbReference type="Pfam" id="PF07647">
    <property type="entry name" value="SAM_2"/>
    <property type="match status" value="1"/>
</dbReference>
<dbReference type="CDD" id="cd16655">
    <property type="entry name" value="RING-Ubox_WDSUB1-like"/>
    <property type="match status" value="1"/>
</dbReference>
<dbReference type="GO" id="GO:0016567">
    <property type="term" value="P:protein ubiquitination"/>
    <property type="evidence" value="ECO:0007669"/>
    <property type="project" value="InterPro"/>
</dbReference>
<evidence type="ECO:0000256" key="2">
    <source>
        <dbReference type="ARBA" id="ARBA00022574"/>
    </source>
</evidence>
<dbReference type="Gene3D" id="2.130.10.10">
    <property type="entry name" value="YVTN repeat-like/Quinoprotein amine dehydrogenase"/>
    <property type="match status" value="3"/>
</dbReference>
<feature type="repeat" description="WD" evidence="4">
    <location>
        <begin position="105"/>
        <end position="135"/>
    </location>
</feature>
<dbReference type="InterPro" id="IPR013761">
    <property type="entry name" value="SAM/pointed_sf"/>
</dbReference>
<dbReference type="Ensembl" id="ENSCINT00000014425.3">
    <property type="protein sequence ID" value="ENSCINP00000014425.3"/>
    <property type="gene ID" value="ENSCING00000007025.3"/>
</dbReference>
<dbReference type="GeneTree" id="ENSGT00940000157230"/>
<dbReference type="SUPFAM" id="SSF50978">
    <property type="entry name" value="WD40 repeat-like"/>
    <property type="match status" value="1"/>
</dbReference>
<dbReference type="PROSITE" id="PS00678">
    <property type="entry name" value="WD_REPEATS_1"/>
    <property type="match status" value="1"/>
</dbReference>
<evidence type="ECO:0000313" key="8">
    <source>
        <dbReference type="Proteomes" id="UP000008144"/>
    </source>
</evidence>
<dbReference type="PROSITE" id="PS50082">
    <property type="entry name" value="WD_REPEATS_2"/>
    <property type="match status" value="4"/>
</dbReference>
<dbReference type="InterPro" id="IPR020472">
    <property type="entry name" value="WD40_PAC1"/>
</dbReference>
<dbReference type="Proteomes" id="UP000008144">
    <property type="component" value="Chromosome 7"/>
</dbReference>
<dbReference type="OMA" id="YSEKAHD"/>
<keyword evidence="2 4" id="KW-0853">WD repeat</keyword>
<reference evidence="8" key="1">
    <citation type="journal article" date="2002" name="Science">
        <title>The draft genome of Ciona intestinalis: insights into chordate and vertebrate origins.</title>
        <authorList>
            <person name="Dehal P."/>
            <person name="Satou Y."/>
            <person name="Campbell R.K."/>
            <person name="Chapman J."/>
            <person name="Degnan B."/>
            <person name="De Tomaso A."/>
            <person name="Davidson B."/>
            <person name="Di Gregorio A."/>
            <person name="Gelpke M."/>
            <person name="Goodstein D.M."/>
            <person name="Harafuji N."/>
            <person name="Hastings K.E."/>
            <person name="Ho I."/>
            <person name="Hotta K."/>
            <person name="Huang W."/>
            <person name="Kawashima T."/>
            <person name="Lemaire P."/>
            <person name="Martinez D."/>
            <person name="Meinertzhagen I.A."/>
            <person name="Necula S."/>
            <person name="Nonaka M."/>
            <person name="Putnam N."/>
            <person name="Rash S."/>
            <person name="Saiga H."/>
            <person name="Satake M."/>
            <person name="Terry A."/>
            <person name="Yamada L."/>
            <person name="Wang H.G."/>
            <person name="Awazu S."/>
            <person name="Azumi K."/>
            <person name="Boore J."/>
            <person name="Branno M."/>
            <person name="Chin-Bow S."/>
            <person name="DeSantis R."/>
            <person name="Doyle S."/>
            <person name="Francino P."/>
            <person name="Keys D.N."/>
            <person name="Haga S."/>
            <person name="Hayashi H."/>
            <person name="Hino K."/>
            <person name="Imai K.S."/>
            <person name="Inaba K."/>
            <person name="Kano S."/>
            <person name="Kobayashi K."/>
            <person name="Kobayashi M."/>
            <person name="Lee B.I."/>
            <person name="Makabe K.W."/>
            <person name="Manohar C."/>
            <person name="Matassi G."/>
            <person name="Medina M."/>
            <person name="Mochizuki Y."/>
            <person name="Mount S."/>
            <person name="Morishita T."/>
            <person name="Miura S."/>
            <person name="Nakayama A."/>
            <person name="Nishizaka S."/>
            <person name="Nomoto H."/>
            <person name="Ohta F."/>
            <person name="Oishi K."/>
            <person name="Rigoutsos I."/>
            <person name="Sano M."/>
            <person name="Sasaki A."/>
            <person name="Sasakura Y."/>
            <person name="Shoguchi E."/>
            <person name="Shin-i T."/>
            <person name="Spagnuolo A."/>
            <person name="Stainier D."/>
            <person name="Suzuki M.M."/>
            <person name="Tassy O."/>
            <person name="Takatori N."/>
            <person name="Tokuoka M."/>
            <person name="Yagi K."/>
            <person name="Yoshizaki F."/>
            <person name="Wada S."/>
            <person name="Zhang C."/>
            <person name="Hyatt P.D."/>
            <person name="Larimer F."/>
            <person name="Detter C."/>
            <person name="Doggett N."/>
            <person name="Glavina T."/>
            <person name="Hawkins T."/>
            <person name="Richardson P."/>
            <person name="Lucas S."/>
            <person name="Kohara Y."/>
            <person name="Levine M."/>
            <person name="Satoh N."/>
            <person name="Rokhsar D.S."/>
        </authorList>
    </citation>
    <scope>NUCLEOTIDE SEQUENCE [LARGE SCALE GENOMIC DNA]</scope>
</reference>
<dbReference type="GO" id="GO:0004842">
    <property type="term" value="F:ubiquitin-protein transferase activity"/>
    <property type="evidence" value="ECO:0007669"/>
    <property type="project" value="InterPro"/>
</dbReference>
<dbReference type="InterPro" id="IPR019775">
    <property type="entry name" value="WD40_repeat_CS"/>
</dbReference>
<evidence type="ECO:0000256" key="4">
    <source>
        <dbReference type="PROSITE-ProRule" id="PRU00221"/>
    </source>
</evidence>
<feature type="repeat" description="WD" evidence="4">
    <location>
        <begin position="144"/>
        <end position="178"/>
    </location>
</feature>
<dbReference type="SUPFAM" id="SSF47769">
    <property type="entry name" value="SAM/Pointed domain"/>
    <property type="match status" value="1"/>
</dbReference>
<dbReference type="InterPro" id="IPR052085">
    <property type="entry name" value="WD-SAM-U-box"/>
</dbReference>
<evidence type="ECO:0000259" key="5">
    <source>
        <dbReference type="PROSITE" id="PS50105"/>
    </source>
</evidence>
<keyword evidence="8" id="KW-1185">Reference proteome</keyword>
<dbReference type="InterPro" id="IPR001660">
    <property type="entry name" value="SAM"/>
</dbReference>
<feature type="domain" description="SAM" evidence="5">
    <location>
        <begin position="357"/>
        <end position="422"/>
    </location>
</feature>
<feature type="domain" description="U-box" evidence="6">
    <location>
        <begin position="427"/>
        <end position="498"/>
    </location>
</feature>
<dbReference type="PANTHER" id="PTHR46573">
    <property type="entry name" value="WD REPEAT, SAM AND U-BOX DOMAIN-CONTAINING PROTEIN 1"/>
    <property type="match status" value="1"/>
</dbReference>
<dbReference type="SUPFAM" id="SSF57850">
    <property type="entry name" value="RING/U-box"/>
    <property type="match status" value="1"/>
</dbReference>
<evidence type="ECO:0000256" key="1">
    <source>
        <dbReference type="ARBA" id="ARBA00020894"/>
    </source>
</evidence>
<feature type="repeat" description="WD" evidence="4">
    <location>
        <begin position="242"/>
        <end position="283"/>
    </location>
</feature>
<dbReference type="PRINTS" id="PR00320">
    <property type="entry name" value="GPROTEINBRPT"/>
</dbReference>
<reference evidence="7" key="2">
    <citation type="journal article" date="2008" name="Genome Biol.">
        <title>Improved genome assembly and evidence-based global gene model set for the chordate Ciona intestinalis: new insight into intron and operon populations.</title>
        <authorList>
            <person name="Satou Y."/>
            <person name="Mineta K."/>
            <person name="Ogasawara M."/>
            <person name="Sasakura Y."/>
            <person name="Shoguchi E."/>
            <person name="Ueno K."/>
            <person name="Yamada L."/>
            <person name="Matsumoto J."/>
            <person name="Wasserscheid J."/>
            <person name="Dewar K."/>
            <person name="Wiley G.B."/>
            <person name="Macmil S.L."/>
            <person name="Roe B.A."/>
            <person name="Zeller R.W."/>
            <person name="Hastings K.E."/>
            <person name="Lemaire P."/>
            <person name="Lindquist E."/>
            <person name="Endo T."/>
            <person name="Hotta K."/>
            <person name="Inaba K."/>
        </authorList>
    </citation>
    <scope>NUCLEOTIDE SEQUENCE [LARGE SCALE GENOMIC DNA]</scope>
    <source>
        <strain evidence="7">wild type</strain>
    </source>
</reference>
<dbReference type="EMBL" id="EAAA01002413">
    <property type="status" value="NOT_ANNOTATED_CDS"/>
    <property type="molecule type" value="Genomic_DNA"/>
</dbReference>
<dbReference type="SMART" id="SM00504">
    <property type="entry name" value="Ubox"/>
    <property type="match status" value="1"/>
</dbReference>
<sequence>MLSICRLGGHTKEVNSCTFSTQYFVTCSGDKTLRVYSATTFTELPYSPIKIFKYGVNFVKFDKSGSLLASACSDGKAHLFQLSETDYQVVAVFRHSDVNTAQVCAFSSQSNLLVTGSADGSIALWDINSKKQVRIKAGHPEGNVYAAAFTPCDHFLLTGSALGDIRMWNMQQNRIFQPISLTQAHDEGISSCGVTCIVFSPTFHQSHNPDRSYLVASSGQDNNVKMWIFNYASRSLQLFQTLSGHGGPVNSCDFSLDGSNIASVSFDKTVRIWASISGETEMVLDGHSTIVTSVSYSRDGKYLATTGYDKVTTVWKIQGETTSNSCVSPNRAAVSFLLNLLTTASITAAANISFQNWSCDEVGEWLTNEMKLEQYVEAFKNNDIDGAELESLTSEILQKELGITPLGHRNKIIRAIKALQILLCKNTAPDEYLCPISREIMTDPVLAADGFTYERASIEKWFAKGSKLSPMTNKALVNRNLFPNQTVKSLIAQFIESK</sequence>
<dbReference type="PROSITE" id="PS50105">
    <property type="entry name" value="SAM_DOMAIN"/>
    <property type="match status" value="1"/>
</dbReference>
<name>F7AE45_CIOIN</name>
<dbReference type="PROSITE" id="PS51698">
    <property type="entry name" value="U_BOX"/>
    <property type="match status" value="1"/>
</dbReference>
<evidence type="ECO:0000313" key="7">
    <source>
        <dbReference type="Ensembl" id="ENSCINP00000014425.3"/>
    </source>
</evidence>
<dbReference type="CDD" id="cd00200">
    <property type="entry name" value="WD40"/>
    <property type="match status" value="1"/>
</dbReference>
<dbReference type="InParanoid" id="F7AE45"/>
<proteinExistence type="predicted"/>
<keyword evidence="3" id="KW-0677">Repeat</keyword>
<feature type="repeat" description="WD" evidence="4">
    <location>
        <begin position="284"/>
        <end position="325"/>
    </location>
</feature>
<dbReference type="InterPro" id="IPR013083">
    <property type="entry name" value="Znf_RING/FYVE/PHD"/>
</dbReference>
<dbReference type="InterPro" id="IPR001680">
    <property type="entry name" value="WD40_rpt"/>
</dbReference>
<protein>
    <recommendedName>
        <fullName evidence="1">WD repeat, SAM and U-box domain-containing protein 1</fullName>
    </recommendedName>
</protein>
<dbReference type="STRING" id="7719.ENSCINP00000014425"/>
<dbReference type="InterPro" id="IPR003613">
    <property type="entry name" value="Ubox_domain"/>
</dbReference>
<dbReference type="SMART" id="SM00454">
    <property type="entry name" value="SAM"/>
    <property type="match status" value="1"/>
</dbReference>
<dbReference type="AlphaFoldDB" id="F7AE45"/>
<dbReference type="Gene3D" id="3.30.40.10">
    <property type="entry name" value="Zinc/RING finger domain, C3HC4 (zinc finger)"/>
    <property type="match status" value="1"/>
</dbReference>
<dbReference type="PROSITE" id="PS50294">
    <property type="entry name" value="WD_REPEATS_REGION"/>
    <property type="match status" value="3"/>
</dbReference>
<evidence type="ECO:0000256" key="3">
    <source>
        <dbReference type="ARBA" id="ARBA00022737"/>
    </source>
</evidence>